<dbReference type="Proteomes" id="UP000324800">
    <property type="component" value="Unassembled WGS sequence"/>
</dbReference>
<organism evidence="1 2">
    <name type="scientific">Streblomastix strix</name>
    <dbReference type="NCBI Taxonomy" id="222440"/>
    <lineage>
        <taxon>Eukaryota</taxon>
        <taxon>Metamonada</taxon>
        <taxon>Preaxostyla</taxon>
        <taxon>Oxymonadida</taxon>
        <taxon>Streblomastigidae</taxon>
        <taxon>Streblomastix</taxon>
    </lineage>
</organism>
<reference evidence="1 2" key="1">
    <citation type="submission" date="2019-03" db="EMBL/GenBank/DDBJ databases">
        <title>Single cell metagenomics reveals metabolic interactions within the superorganism composed of flagellate Streblomastix strix and complex community of Bacteroidetes bacteria on its surface.</title>
        <authorList>
            <person name="Treitli S.C."/>
            <person name="Kolisko M."/>
            <person name="Husnik F."/>
            <person name="Keeling P."/>
            <person name="Hampl V."/>
        </authorList>
    </citation>
    <scope>NUCLEOTIDE SEQUENCE [LARGE SCALE GENOMIC DNA]</scope>
    <source>
        <strain evidence="1">ST1C</strain>
    </source>
</reference>
<comment type="caution">
    <text evidence="1">The sequence shown here is derived from an EMBL/GenBank/DDBJ whole genome shotgun (WGS) entry which is preliminary data.</text>
</comment>
<dbReference type="EMBL" id="SNRW01008471">
    <property type="protein sequence ID" value="KAA6379476.1"/>
    <property type="molecule type" value="Genomic_DNA"/>
</dbReference>
<feature type="non-terminal residue" evidence="1">
    <location>
        <position position="1507"/>
    </location>
</feature>
<evidence type="ECO:0000313" key="1">
    <source>
        <dbReference type="EMBL" id="KAA6379476.1"/>
    </source>
</evidence>
<accession>A0A5J4VAC6</accession>
<gene>
    <name evidence="1" type="ORF">EZS28_024997</name>
</gene>
<evidence type="ECO:0000313" key="2">
    <source>
        <dbReference type="Proteomes" id="UP000324800"/>
    </source>
</evidence>
<proteinExistence type="predicted"/>
<sequence>MSGFNQEGALIGLPAGSFTMDGLTNAGNFFMSSFNQGGKLESLPNGSFNTEDITTVGNGFFMNFNNTGALLSLPNGSFKLNNILTANTDFFTSFNEDGALTSLPIGSFNTDAITQVVGSFFLNFNKGGGIAKNYDGVSIQNVSNAPIDAYYSSVNEVVESVPVGGYMRYDDAVLPPFVNKIEFIINNTGSYTIANKWATAITYKINNDQKITILPSATTTVSLTAVDHLVISETVEGDFKSWTSLAQPILKCSDYTNTADVISMPDMQVFCEGGSGITGPYFFSNFNNTGCIRSFPAGSFNTSIITEFDNDAFSYFNYNSLTLIQLPAGSFNLTNATWVDNNFCTYFNGKGGLTSLPAGSFKTDNIIPEETTNAMFKGFNYLGVLGSLPVGSFNFTAYNAVGSGFCESFNYQGALTQLPVGSFNTSSILKVGASFFSAFNQNGKLVTLPIDSFKLNFISNAPTLFFSTFNENGDLVSLPVGSFNTSFITAASSNFFIGFNAYGKLSSLPDGSFNLNALTTVGTNCFREFNSNGLLTQLPVNSFSFSALTTFGNNFLDQFNEGGSLTSLPVNSFNLSAVVNTGLGLNGFMLNFNSAGKITKNTQGVLIKNWTAGNLNAFYWNGTSSDTEVVAAGGYAGYDNGTAPSEPLFMQVLINNTGSYTLTNIWSSTLRYQINTATAIGIGTGTSATLTLQAGDTVKLSEINGGEFKLWNSNNGRCLIKSDTGLQNTVDLISIPAMNDFCVYNSAQNKLESNPNFFRGFNNGGALRSLPAGSFNTSNIQMEYGGFFTDFNRNGGLLQLPVGSFRLNNLSTISSNFFSGFNQQGALTSLPAGSFNLSTHISVEDSYFSAFNSYGALDHLPEGSFDIRNIVSIMTQTGIGFFDHFNNGGALTELPAGSFRTSGIQNAGNGFFAAFNEDGNLTSLPVGSFSLNTVTACGNSFFANFNYSGDIAALPTGSFSFPNLTNPGDTFFNNFNLQGLLPMGDDVRIRNATTAPITFYYYDEGDYKSTSVIAGNTMGYTDGSVVTRETIIMQSVGTALTQITNKWNTPIEYKVNAGLYNTLAVGEAASLTDFETVTVREKVEGDFRSWANMDQGLFTKGNDVIITKMPPINRFTTDTAGTIAGDNFFYAFNHEGNIISVPGTSFMTDTLVTVGENFLAYFNYSGSLTEFPEHALNITGITEAPDGFCQAFNSYGGLYTVPQNLIKFGNLTVVYNNFFADFWSYTTIPQGVMRDDGFMMDNIFTVGGNFFMDFNREGALTQLPANGFNTENIMSSMINFFAGFNRAGKITNLRTGSFLLDNLHRTGDNFFAGFNCDGGQIPRNKQGVPILNVANYVITACYWQVNKTVTEQIEQGAYSMYNNEIGPAPEDEYILAHITQSSDYTITNQWTTPINISINDATPTTIAGSGSVLYTLAANDEVKIIPITDTTFRGWRTGTRVGLFTHAVKTNTISITVMPPITSFTIDTEGTTADNGFFRYFNAGNATSFGVINSFPEDSFDTSTITD</sequence>
<protein>
    <submittedName>
        <fullName evidence="1">Uncharacterized protein</fullName>
    </submittedName>
</protein>
<name>A0A5J4VAC6_9EUKA</name>